<evidence type="ECO:0000313" key="2">
    <source>
        <dbReference type="Proteomes" id="UP001063350"/>
    </source>
</evidence>
<dbReference type="Proteomes" id="UP001063350">
    <property type="component" value="Chromosome"/>
</dbReference>
<evidence type="ECO:0000313" key="1">
    <source>
        <dbReference type="EMBL" id="BCO08621.1"/>
    </source>
</evidence>
<dbReference type="KEGG" id="ddu:GF1_09970"/>
<keyword evidence="2" id="KW-1185">Reference proteome</keyword>
<dbReference type="EMBL" id="AP024233">
    <property type="protein sequence ID" value="BCO08621.1"/>
    <property type="molecule type" value="Genomic_DNA"/>
</dbReference>
<organism evidence="1 2">
    <name type="scientific">Desulfolithobacter dissulfuricans</name>
    <dbReference type="NCBI Taxonomy" id="2795293"/>
    <lineage>
        <taxon>Bacteria</taxon>
        <taxon>Pseudomonadati</taxon>
        <taxon>Thermodesulfobacteriota</taxon>
        <taxon>Desulfobulbia</taxon>
        <taxon>Desulfobulbales</taxon>
        <taxon>Desulfobulbaceae</taxon>
        <taxon>Desulfolithobacter</taxon>
    </lineage>
</organism>
<reference evidence="1" key="1">
    <citation type="submission" date="2020-12" db="EMBL/GenBank/DDBJ databases">
        <title>Desulfobium dissulfuricans gen. nov., sp. nov., a novel mesophilic, sulfate-reducing bacterium isolated from a deep-sea hydrothermal vent.</title>
        <authorList>
            <person name="Hashimoto Y."/>
            <person name="Tame A."/>
            <person name="Sawayama S."/>
            <person name="Miyazaki J."/>
            <person name="Takai K."/>
            <person name="Nakagawa S."/>
        </authorList>
    </citation>
    <scope>NUCLEOTIDE SEQUENCE</scope>
    <source>
        <strain evidence="1">GF1</strain>
    </source>
</reference>
<sequence>MKRLVLLLALLAVLAGSGYYLGTGLRKEARPEDVIPASASLVLAWDNPVAAYQSFRRTPLGTRLRGIDWAGVLADLEMDEALSKTILKQIPQIDRLATSSLAREFFSRRVFVTLLPARETGTGSGSIRKQFVVVTEPAHPARMFELLDTVVAPGPGAVMEQYQGRTIRKYPLAHKLTLYVTRIDGLLLGSLDPVPLRRCLDENLARLTRSRTGLANNSGYAALIKKGGPARDVFFYADSSGIANLAAAALLAGADRKVDLESLRGFLAPLECGALFLDRGREVRRLTTVLRLDPVRLSPLAQNLLARRPVINRKTSVMPADLVVYFWSNWLDLPAWWQKIPGPKAREIEAAVLEQSGLSMDAFFSLFGEEFGFNVAEIRTSGFVPVPRICLCVELRDRQRLAALLDTRLKGLPLRREKVAGGEIVSLMAAGGLMQPSYALLEKFLIVADGRDQIDAILPATVSPASRSARLADDPDFIQVDVGMMKPANVIFFARISRLVPGLKEFASWGSILLSIWDKEAARKSQILVDRIVHPLLDGLSMFRALALRGTVQGRDLVWQAGLSRERSKLRESDHR</sequence>
<evidence type="ECO:0008006" key="3">
    <source>
        <dbReference type="Google" id="ProtNLM"/>
    </source>
</evidence>
<dbReference type="AlphaFoldDB" id="A0A915XKR6"/>
<name>A0A915XKR6_9BACT</name>
<gene>
    <name evidence="1" type="ORF">GF1_09970</name>
</gene>
<protein>
    <recommendedName>
        <fullName evidence="3">DUF3352 domain-containing protein</fullName>
    </recommendedName>
</protein>
<accession>A0A915XKR6</accession>
<dbReference type="RefSeq" id="WP_267928519.1">
    <property type="nucleotide sequence ID" value="NZ_AP024233.1"/>
</dbReference>
<proteinExistence type="predicted"/>